<keyword evidence="1 4" id="KW-0238">DNA-binding</keyword>
<dbReference type="Gene3D" id="3.40.50.280">
    <property type="entry name" value="Cobalamin-binding domain"/>
    <property type="match status" value="1"/>
</dbReference>
<name>A0A7X0HHU3_9ACTN</name>
<organism evidence="4 5">
    <name type="scientific">Streptomyces candidus</name>
    <dbReference type="NCBI Taxonomy" id="67283"/>
    <lineage>
        <taxon>Bacteria</taxon>
        <taxon>Bacillati</taxon>
        <taxon>Actinomycetota</taxon>
        <taxon>Actinomycetes</taxon>
        <taxon>Kitasatosporales</taxon>
        <taxon>Streptomycetaceae</taxon>
        <taxon>Streptomyces</taxon>
    </lineage>
</organism>
<feature type="compositionally biased region" description="Pro residues" evidence="2">
    <location>
        <begin position="147"/>
        <end position="161"/>
    </location>
</feature>
<dbReference type="Gene3D" id="1.10.1240.10">
    <property type="entry name" value="Methionine synthase domain"/>
    <property type="match status" value="1"/>
</dbReference>
<dbReference type="Pfam" id="PF13411">
    <property type="entry name" value="MerR_1"/>
    <property type="match status" value="1"/>
</dbReference>
<sequence>MNGNPTGPRGAEEDGRHRGSSSAGGVRDRRPDGAQQLSGRYRAAAGAGTAGLTTGAVARRLGVAPTTLRSWDRRYGIGPAVRDDGRHRRWTADDVALLERMCALTARGVPPADAARLARDPGGDTDPGTPPPARPAPTAAHPAVRTTPPPGTRALPVPGPRTSPDAGVPARTVRGLRNAAVRLDSPTLDQLLADAVHTHGLVGSWHEAMAPALRAIGRTWANSGDAAGERYVEAEHLLSWHISTALRRSGAAKDSGDDERPVLLACLPGEMHTLALESLTAALSERGLPTRMFGAAVPLGALSEAIRRTGPRAVVLWSQTRPTADRSVIGLVRSTSQGIRGARTQPMVLAAGPGWARTAPFEGVHRPRDLAGAIRLVEAAPYA</sequence>
<feature type="domain" description="HTH merR-type" evidence="3">
    <location>
        <begin position="51"/>
        <end position="120"/>
    </location>
</feature>
<evidence type="ECO:0000256" key="1">
    <source>
        <dbReference type="ARBA" id="ARBA00023125"/>
    </source>
</evidence>
<evidence type="ECO:0000259" key="3">
    <source>
        <dbReference type="PROSITE" id="PS50937"/>
    </source>
</evidence>
<dbReference type="AlphaFoldDB" id="A0A7X0HHU3"/>
<comment type="caution">
    <text evidence="4">The sequence shown here is derived from an EMBL/GenBank/DDBJ whole genome shotgun (WGS) entry which is preliminary data.</text>
</comment>
<gene>
    <name evidence="4" type="ORF">HNQ79_004420</name>
</gene>
<dbReference type="SUPFAM" id="SSF52242">
    <property type="entry name" value="Cobalamin (vitamin B12)-binding domain"/>
    <property type="match status" value="1"/>
</dbReference>
<feature type="compositionally biased region" description="Low complexity" evidence="2">
    <location>
        <begin position="136"/>
        <end position="146"/>
    </location>
</feature>
<dbReference type="Gene3D" id="1.10.1660.10">
    <property type="match status" value="1"/>
</dbReference>
<dbReference type="GO" id="GO:0046872">
    <property type="term" value="F:metal ion binding"/>
    <property type="evidence" value="ECO:0007669"/>
    <property type="project" value="InterPro"/>
</dbReference>
<accession>A0A7X0HHU3</accession>
<evidence type="ECO:0000313" key="5">
    <source>
        <dbReference type="Proteomes" id="UP000540423"/>
    </source>
</evidence>
<dbReference type="InterPro" id="IPR036724">
    <property type="entry name" value="Cobalamin-bd_sf"/>
</dbReference>
<dbReference type="RefSeq" id="WP_185033615.1">
    <property type="nucleotide sequence ID" value="NZ_BNBN01000009.1"/>
</dbReference>
<feature type="region of interest" description="Disordered" evidence="2">
    <location>
        <begin position="112"/>
        <end position="171"/>
    </location>
</feature>
<protein>
    <submittedName>
        <fullName evidence="4">DNA-binding transcriptional MerR regulator</fullName>
    </submittedName>
</protein>
<proteinExistence type="predicted"/>
<dbReference type="Proteomes" id="UP000540423">
    <property type="component" value="Unassembled WGS sequence"/>
</dbReference>
<evidence type="ECO:0000256" key="2">
    <source>
        <dbReference type="SAM" id="MobiDB-lite"/>
    </source>
</evidence>
<dbReference type="SUPFAM" id="SSF46955">
    <property type="entry name" value="Putative DNA-binding domain"/>
    <property type="match status" value="1"/>
</dbReference>
<feature type="region of interest" description="Disordered" evidence="2">
    <location>
        <begin position="1"/>
        <end position="43"/>
    </location>
</feature>
<dbReference type="PROSITE" id="PS50937">
    <property type="entry name" value="HTH_MERR_2"/>
    <property type="match status" value="1"/>
</dbReference>
<dbReference type="PANTHER" id="PTHR30204:SF97">
    <property type="entry name" value="MERR FAMILY REGULATORY PROTEIN"/>
    <property type="match status" value="1"/>
</dbReference>
<dbReference type="InterPro" id="IPR009061">
    <property type="entry name" value="DNA-bd_dom_put_sf"/>
</dbReference>
<dbReference type="GO" id="GO:0003700">
    <property type="term" value="F:DNA-binding transcription factor activity"/>
    <property type="evidence" value="ECO:0007669"/>
    <property type="project" value="InterPro"/>
</dbReference>
<dbReference type="InterPro" id="IPR047057">
    <property type="entry name" value="MerR_fam"/>
</dbReference>
<dbReference type="InterPro" id="IPR000551">
    <property type="entry name" value="MerR-type_HTH_dom"/>
</dbReference>
<dbReference type="GO" id="GO:0031419">
    <property type="term" value="F:cobalamin binding"/>
    <property type="evidence" value="ECO:0007669"/>
    <property type="project" value="InterPro"/>
</dbReference>
<reference evidence="4 5" key="1">
    <citation type="submission" date="2020-08" db="EMBL/GenBank/DDBJ databases">
        <title>Genomic Encyclopedia of Type Strains, Phase IV (KMG-IV): sequencing the most valuable type-strain genomes for metagenomic binning, comparative biology and taxonomic classification.</title>
        <authorList>
            <person name="Goeker M."/>
        </authorList>
    </citation>
    <scope>NUCLEOTIDE SEQUENCE [LARGE SCALE GENOMIC DNA]</scope>
    <source>
        <strain evidence="4 5">DSM 40141</strain>
    </source>
</reference>
<dbReference type="InterPro" id="IPR036594">
    <property type="entry name" value="Meth_synthase_dom"/>
</dbReference>
<dbReference type="SMART" id="SM00422">
    <property type="entry name" value="HTH_MERR"/>
    <property type="match status" value="1"/>
</dbReference>
<keyword evidence="5" id="KW-1185">Reference proteome</keyword>
<dbReference type="GO" id="GO:0003677">
    <property type="term" value="F:DNA binding"/>
    <property type="evidence" value="ECO:0007669"/>
    <property type="project" value="UniProtKB-KW"/>
</dbReference>
<dbReference type="PANTHER" id="PTHR30204">
    <property type="entry name" value="REDOX-CYCLING DRUG-SENSING TRANSCRIPTIONAL ACTIVATOR SOXR"/>
    <property type="match status" value="1"/>
</dbReference>
<evidence type="ECO:0000313" key="4">
    <source>
        <dbReference type="EMBL" id="MBB6437916.1"/>
    </source>
</evidence>
<dbReference type="EMBL" id="JACHEM010000011">
    <property type="protein sequence ID" value="MBB6437916.1"/>
    <property type="molecule type" value="Genomic_DNA"/>
</dbReference>